<dbReference type="InterPro" id="IPR052700">
    <property type="entry name" value="Carb_kinase_PfkB-like"/>
</dbReference>
<evidence type="ECO:0000256" key="2">
    <source>
        <dbReference type="ARBA" id="ARBA00022679"/>
    </source>
</evidence>
<evidence type="ECO:0000313" key="5">
    <source>
        <dbReference type="EMBL" id="SMQ68925.1"/>
    </source>
</evidence>
<evidence type="ECO:0000259" key="4">
    <source>
        <dbReference type="Pfam" id="PF00294"/>
    </source>
</evidence>
<keyword evidence="6" id="KW-1185">Reference proteome</keyword>
<sequence>MTENTHEPRYDVIAIGNAIVDVMAPASDELIDELQLNRGGMTLVDAERAKELYAAMGPAREISGGSAANTLAGLSALGAQCAFIGQVADDQLGEVFAHDIRAVGIDFDVAPRPIDGSETNPPTARCLIFVTPDAQRTMNTFLGASQFLPAAALDEEAIGGAKVLYLEGYLWDPEEPRAAMRRAIETAKKAGREVAFTLSEVFVIDRHGDDFRALIDDGLIDILFANHLELAALTGTDDIEEGIAALKDKVPTLVVTRSAEGALATRNGERAEVPAEPIDEVVDTTGAGDLFAAGFLYGHVRGEPLETCLRRGAIAAREIISHYGARTEADLKALMAQKLG</sequence>
<dbReference type="SUPFAM" id="SSF53613">
    <property type="entry name" value="Ribokinase-like"/>
    <property type="match status" value="1"/>
</dbReference>
<evidence type="ECO:0000256" key="1">
    <source>
        <dbReference type="ARBA" id="ARBA00010688"/>
    </source>
</evidence>
<protein>
    <submittedName>
        <fullName evidence="5">Sugar or nucleoside kinase, ribokinase family</fullName>
    </submittedName>
</protein>
<name>A0A1Y6F253_9SPHN</name>
<dbReference type="PANTHER" id="PTHR43320:SF3">
    <property type="entry name" value="CARBOHYDRATE KINASE PFKB DOMAIN-CONTAINING PROTEIN"/>
    <property type="match status" value="1"/>
</dbReference>
<comment type="similarity">
    <text evidence="1">Belongs to the carbohydrate kinase PfkB family.</text>
</comment>
<keyword evidence="2" id="KW-0808">Transferase</keyword>
<dbReference type="InterPro" id="IPR011611">
    <property type="entry name" value="PfkB_dom"/>
</dbReference>
<gene>
    <name evidence="5" type="ORF">SAMN06297468_1196</name>
</gene>
<evidence type="ECO:0000313" key="6">
    <source>
        <dbReference type="Proteomes" id="UP000194420"/>
    </source>
</evidence>
<evidence type="ECO:0000256" key="3">
    <source>
        <dbReference type="ARBA" id="ARBA00022777"/>
    </source>
</evidence>
<dbReference type="EMBL" id="FXWG01000002">
    <property type="protein sequence ID" value="SMQ68925.1"/>
    <property type="molecule type" value="Genomic_DNA"/>
</dbReference>
<accession>A0A1Y6F253</accession>
<dbReference type="GO" id="GO:0016301">
    <property type="term" value="F:kinase activity"/>
    <property type="evidence" value="ECO:0007669"/>
    <property type="project" value="UniProtKB-KW"/>
</dbReference>
<organism evidence="5 6">
    <name type="scientific">Altererythrobacter xiamenensis</name>
    <dbReference type="NCBI Taxonomy" id="1316679"/>
    <lineage>
        <taxon>Bacteria</taxon>
        <taxon>Pseudomonadati</taxon>
        <taxon>Pseudomonadota</taxon>
        <taxon>Alphaproteobacteria</taxon>
        <taxon>Sphingomonadales</taxon>
        <taxon>Erythrobacteraceae</taxon>
        <taxon>Altererythrobacter</taxon>
    </lineage>
</organism>
<dbReference type="Gene3D" id="3.40.1190.20">
    <property type="match status" value="1"/>
</dbReference>
<dbReference type="Proteomes" id="UP000194420">
    <property type="component" value="Unassembled WGS sequence"/>
</dbReference>
<dbReference type="InterPro" id="IPR002173">
    <property type="entry name" value="Carboh/pur_kinase_PfkB_CS"/>
</dbReference>
<feature type="domain" description="Carbohydrate kinase PfkB" evidence="4">
    <location>
        <begin position="61"/>
        <end position="327"/>
    </location>
</feature>
<dbReference type="PANTHER" id="PTHR43320">
    <property type="entry name" value="SUGAR KINASE"/>
    <property type="match status" value="1"/>
</dbReference>
<proteinExistence type="inferred from homology"/>
<dbReference type="CDD" id="cd01168">
    <property type="entry name" value="adenosine_kinase"/>
    <property type="match status" value="1"/>
</dbReference>
<reference evidence="6" key="1">
    <citation type="submission" date="2017-04" db="EMBL/GenBank/DDBJ databases">
        <authorList>
            <person name="Varghese N."/>
            <person name="Submissions S."/>
        </authorList>
    </citation>
    <scope>NUCLEOTIDE SEQUENCE [LARGE SCALE GENOMIC DNA]</scope>
</reference>
<dbReference type="Pfam" id="PF00294">
    <property type="entry name" value="PfkB"/>
    <property type="match status" value="1"/>
</dbReference>
<dbReference type="PROSITE" id="PS00584">
    <property type="entry name" value="PFKB_KINASES_2"/>
    <property type="match status" value="1"/>
</dbReference>
<keyword evidence="3 5" id="KW-0418">Kinase</keyword>
<dbReference type="InterPro" id="IPR029056">
    <property type="entry name" value="Ribokinase-like"/>
</dbReference>
<dbReference type="AlphaFoldDB" id="A0A1Y6F253"/>